<comment type="caution">
    <text evidence="1">The sequence shown here is derived from an EMBL/GenBank/DDBJ whole genome shotgun (WGS) entry which is preliminary data.</text>
</comment>
<accession>A0A367J589</accession>
<feature type="non-terminal residue" evidence="1">
    <location>
        <position position="1"/>
    </location>
</feature>
<evidence type="ECO:0000313" key="1">
    <source>
        <dbReference type="EMBL" id="RCH85066.1"/>
    </source>
</evidence>
<dbReference type="EMBL" id="PJQL01002192">
    <property type="protein sequence ID" value="RCH85066.1"/>
    <property type="molecule type" value="Genomic_DNA"/>
</dbReference>
<reference evidence="1 2" key="1">
    <citation type="journal article" date="2018" name="G3 (Bethesda)">
        <title>Phylogenetic and Phylogenomic Definition of Rhizopus Species.</title>
        <authorList>
            <person name="Gryganskyi A.P."/>
            <person name="Golan J."/>
            <person name="Dolatabadi S."/>
            <person name="Mondo S."/>
            <person name="Robb S."/>
            <person name="Idnurm A."/>
            <person name="Muszewska A."/>
            <person name="Steczkiewicz K."/>
            <person name="Masonjones S."/>
            <person name="Liao H.L."/>
            <person name="Gajdeczka M.T."/>
            <person name="Anike F."/>
            <person name="Vuek A."/>
            <person name="Anishchenko I.M."/>
            <person name="Voigt K."/>
            <person name="de Hoog G.S."/>
            <person name="Smith M.E."/>
            <person name="Heitman J."/>
            <person name="Vilgalys R."/>
            <person name="Stajich J.E."/>
        </authorList>
    </citation>
    <scope>NUCLEOTIDE SEQUENCE [LARGE SCALE GENOMIC DNA]</scope>
    <source>
        <strain evidence="1 2">CBS 357.93</strain>
    </source>
</reference>
<proteinExistence type="predicted"/>
<evidence type="ECO:0000313" key="2">
    <source>
        <dbReference type="Proteomes" id="UP000252139"/>
    </source>
</evidence>
<keyword evidence="2" id="KW-1185">Reference proteome</keyword>
<protein>
    <submittedName>
        <fullName evidence="1">Uncharacterized protein</fullName>
    </submittedName>
</protein>
<dbReference type="OrthoDB" id="10264956at2759"/>
<dbReference type="Proteomes" id="UP000252139">
    <property type="component" value="Unassembled WGS sequence"/>
</dbReference>
<name>A0A367J589_RHIAZ</name>
<organism evidence="1 2">
    <name type="scientific">Rhizopus azygosporus</name>
    <name type="common">Rhizopus microsporus var. azygosporus</name>
    <dbReference type="NCBI Taxonomy" id="86630"/>
    <lineage>
        <taxon>Eukaryota</taxon>
        <taxon>Fungi</taxon>
        <taxon>Fungi incertae sedis</taxon>
        <taxon>Mucoromycota</taxon>
        <taxon>Mucoromycotina</taxon>
        <taxon>Mucoromycetes</taxon>
        <taxon>Mucorales</taxon>
        <taxon>Mucorineae</taxon>
        <taxon>Rhizopodaceae</taxon>
        <taxon>Rhizopus</taxon>
    </lineage>
</organism>
<gene>
    <name evidence="1" type="ORF">CU097_000641</name>
</gene>
<sequence>CGSAWTQQKCGFYQCGESTEDVLLRDNESKAELGVPDMHAIDARRQSIQTL</sequence>
<dbReference type="AlphaFoldDB" id="A0A367J589"/>